<protein>
    <submittedName>
        <fullName evidence="2">Uncharacterized protein</fullName>
    </submittedName>
</protein>
<dbReference type="Proteomes" id="UP001182556">
    <property type="component" value="Unassembled WGS sequence"/>
</dbReference>
<dbReference type="EMBL" id="JAODAN010000009">
    <property type="protein sequence ID" value="KAK1921999.1"/>
    <property type="molecule type" value="Genomic_DNA"/>
</dbReference>
<comment type="caution">
    <text evidence="2">The sequence shown here is derived from an EMBL/GenBank/DDBJ whole genome shotgun (WGS) entry which is preliminary data.</text>
</comment>
<evidence type="ECO:0000313" key="3">
    <source>
        <dbReference type="Proteomes" id="UP001182556"/>
    </source>
</evidence>
<keyword evidence="3" id="KW-1185">Reference proteome</keyword>
<feature type="region of interest" description="Disordered" evidence="1">
    <location>
        <begin position="52"/>
        <end position="83"/>
    </location>
</feature>
<evidence type="ECO:0000313" key="2">
    <source>
        <dbReference type="EMBL" id="KAK1921999.1"/>
    </source>
</evidence>
<proteinExistence type="predicted"/>
<organism evidence="2 3">
    <name type="scientific">Papiliotrema laurentii</name>
    <name type="common">Cryptococcus laurentii</name>
    <dbReference type="NCBI Taxonomy" id="5418"/>
    <lineage>
        <taxon>Eukaryota</taxon>
        <taxon>Fungi</taxon>
        <taxon>Dikarya</taxon>
        <taxon>Basidiomycota</taxon>
        <taxon>Agaricomycotina</taxon>
        <taxon>Tremellomycetes</taxon>
        <taxon>Tremellales</taxon>
        <taxon>Rhynchogastremaceae</taxon>
        <taxon>Papiliotrema</taxon>
    </lineage>
</organism>
<sequence length="229" mass="26024">MILGRASSSASRLPAQLSQTLMFIRTKKTNKGSHFPKQPKLRSYAPFIPQIRSPHDIRAPHPSSSASTAQPYEFQPFTPKTTSVPLENSELRLHHSPPSSAPSFTTGVVPILLQWLGGSPVTLSGEEVAPRRVRGGRKPRRPEDMVPAKEWSEETKKKIVQLRQAGHSQLYIVRKLGLPTIQKKAISFIAPQTHEAKVKQQDEEERKWLSTPYRRRVKLAVTKRRRDFW</sequence>
<evidence type="ECO:0000256" key="1">
    <source>
        <dbReference type="SAM" id="MobiDB-lite"/>
    </source>
</evidence>
<dbReference type="AlphaFoldDB" id="A0AAD9CWH6"/>
<name>A0AAD9CWH6_PAPLA</name>
<accession>A0AAD9CWH6</accession>
<reference evidence="2" key="1">
    <citation type="submission" date="2023-02" db="EMBL/GenBank/DDBJ databases">
        <title>Identification and recombinant expression of a fungal hydrolase from Papiliotrema laurentii that hydrolyzes apple cutin and clears colloidal polyester polyurethane.</title>
        <authorList>
            <consortium name="DOE Joint Genome Institute"/>
            <person name="Roman V.A."/>
            <person name="Bojanowski C."/>
            <person name="Crable B.R."/>
            <person name="Wagner D.N."/>
            <person name="Hung C.S."/>
            <person name="Nadeau L.J."/>
            <person name="Schratz L."/>
            <person name="Haridas S."/>
            <person name="Pangilinan J."/>
            <person name="Lipzen A."/>
            <person name="Na H."/>
            <person name="Yan M."/>
            <person name="Ng V."/>
            <person name="Grigoriev I.V."/>
            <person name="Spatafora J.W."/>
            <person name="Barlow D."/>
            <person name="Biffinger J."/>
            <person name="Kelley-Loughnane N."/>
            <person name="Varaljay V.A."/>
            <person name="Crookes-Goodson W.J."/>
        </authorList>
    </citation>
    <scope>NUCLEOTIDE SEQUENCE</scope>
    <source>
        <strain evidence="2">5307AH</strain>
    </source>
</reference>
<gene>
    <name evidence="2" type="ORF">DB88DRAFT_496831</name>
</gene>